<sequence length="124" mass="13821">MAKPPIVRGGVCLVPDDILVLLPKQLRKVLHRRRYFVVLSGDETNADTGWPLVSGCPISGQTSWKTKFDIALGAGEAGVQKKCWVRVPALQSIEKQHLEDFTGHLDPARLEQIDVSLFWYLGQV</sequence>
<gene>
    <name evidence="3" type="ORF">MLAC_00750</name>
</gene>
<dbReference type="Proteomes" id="UP000466396">
    <property type="component" value="Chromosome"/>
</dbReference>
<evidence type="ECO:0000256" key="1">
    <source>
        <dbReference type="ARBA" id="ARBA00007521"/>
    </source>
</evidence>
<comment type="similarity">
    <text evidence="1">Belongs to the PemK/MazF family.</text>
</comment>
<organism evidence="3 4">
    <name type="scientific">Mycobacterium lacus</name>
    <dbReference type="NCBI Taxonomy" id="169765"/>
    <lineage>
        <taxon>Bacteria</taxon>
        <taxon>Bacillati</taxon>
        <taxon>Actinomycetota</taxon>
        <taxon>Actinomycetes</taxon>
        <taxon>Mycobacteriales</taxon>
        <taxon>Mycobacteriaceae</taxon>
        <taxon>Mycobacterium</taxon>
    </lineage>
</organism>
<evidence type="ECO:0000313" key="3">
    <source>
        <dbReference type="EMBL" id="BBX94781.1"/>
    </source>
</evidence>
<keyword evidence="4" id="KW-1185">Reference proteome</keyword>
<dbReference type="SUPFAM" id="SSF50118">
    <property type="entry name" value="Cell growth inhibitor/plasmid maintenance toxic component"/>
    <property type="match status" value="1"/>
</dbReference>
<dbReference type="RefSeq" id="WP_085162130.1">
    <property type="nucleotide sequence ID" value="NZ_AP022581.1"/>
</dbReference>
<reference evidence="3 4" key="1">
    <citation type="journal article" date="2019" name="Emerg. Microbes Infect.">
        <title>Comprehensive subspecies identification of 175 nontuberculous mycobacteria species based on 7547 genomic profiles.</title>
        <authorList>
            <person name="Matsumoto Y."/>
            <person name="Kinjo T."/>
            <person name="Motooka D."/>
            <person name="Nabeya D."/>
            <person name="Jung N."/>
            <person name="Uechi K."/>
            <person name="Horii T."/>
            <person name="Iida T."/>
            <person name="Fujita J."/>
            <person name="Nakamura S."/>
        </authorList>
    </citation>
    <scope>NUCLEOTIDE SEQUENCE [LARGE SCALE GENOMIC DNA]</scope>
    <source>
        <strain evidence="3 4">JCM 15657</strain>
    </source>
</reference>
<dbReference type="AlphaFoldDB" id="A0A7I7NGM5"/>
<name>A0A7I7NGM5_9MYCO</name>
<evidence type="ECO:0000313" key="4">
    <source>
        <dbReference type="Proteomes" id="UP000466396"/>
    </source>
</evidence>
<dbReference type="OrthoDB" id="3432095at2"/>
<protein>
    <recommendedName>
        <fullName evidence="5">Growth inhibitor PemK</fullName>
    </recommendedName>
</protein>
<keyword evidence="2" id="KW-1277">Toxin-antitoxin system</keyword>
<dbReference type="KEGG" id="mlj:MLAC_00750"/>
<proteinExistence type="inferred from homology"/>
<evidence type="ECO:0008006" key="5">
    <source>
        <dbReference type="Google" id="ProtNLM"/>
    </source>
</evidence>
<dbReference type="EMBL" id="AP022581">
    <property type="protein sequence ID" value="BBX94781.1"/>
    <property type="molecule type" value="Genomic_DNA"/>
</dbReference>
<dbReference type="InterPro" id="IPR003477">
    <property type="entry name" value="PemK-like"/>
</dbReference>
<evidence type="ECO:0000256" key="2">
    <source>
        <dbReference type="ARBA" id="ARBA00022649"/>
    </source>
</evidence>
<dbReference type="GO" id="GO:0003677">
    <property type="term" value="F:DNA binding"/>
    <property type="evidence" value="ECO:0007669"/>
    <property type="project" value="InterPro"/>
</dbReference>
<dbReference type="Gene3D" id="2.30.30.110">
    <property type="match status" value="1"/>
</dbReference>
<dbReference type="Pfam" id="PF02452">
    <property type="entry name" value="PemK_toxin"/>
    <property type="match status" value="1"/>
</dbReference>
<accession>A0A7I7NGM5</accession>
<dbReference type="InterPro" id="IPR011067">
    <property type="entry name" value="Plasmid_toxin/cell-grow_inhib"/>
</dbReference>